<evidence type="ECO:0000256" key="1">
    <source>
        <dbReference type="SAM" id="MobiDB-lite"/>
    </source>
</evidence>
<evidence type="ECO:0000259" key="2">
    <source>
        <dbReference type="PROSITE" id="PS50994"/>
    </source>
</evidence>
<comment type="caution">
    <text evidence="3">The sequence shown here is derived from an EMBL/GenBank/DDBJ whole genome shotgun (WGS) entry which is preliminary data.</text>
</comment>
<keyword evidence="4" id="KW-1185">Reference proteome</keyword>
<dbReference type="InterPro" id="IPR001584">
    <property type="entry name" value="Integrase_cat-core"/>
</dbReference>
<accession>A0A2B4RYE5</accession>
<dbReference type="Gene3D" id="3.30.70.270">
    <property type="match status" value="1"/>
</dbReference>
<dbReference type="PANTHER" id="PTHR37984:SF5">
    <property type="entry name" value="PROTEIN NYNRIN-LIKE"/>
    <property type="match status" value="1"/>
</dbReference>
<sequence length="771" mass="84316">MEGRQTRNSLSAACFSVNEGHPTSTVASMVVPSSSACNTPPLVNSPSMPSDMLEMVRLVASQAALAAVNSLQGCSLPSSTTSTPTNGNSLATATPPSSVLNPSVANHVESFLAAGSSLGFSETTSPISATALRCWPGVFSDPSKDRQSNSGGQIYQPERAAHTKSPPGTNEPQLLFDGRVVLTSSGKEPHRRIEDVVSWVEAFTIFMLVIASSFPQQSAPPPVSAVSLKPDRFEHELRGHPDRGQVQYVLEGLRTGFRLGFTPSGNLKSAKRNKPTAYKHGGVIDSYLADEVRLGRVAGPFLSPPLPKLHISSFSVIPKKGQTGKWRLMVDLSSPKGLSVNDGIDPEEFSMHYIRLDEIIRMVAAQGIGALMAKSDVESAYRNIPVHPEDRYLLGLKWRGQYYVDLALPFGLQMPGPNSTGSPHLNPPRGDMQFDVSSLESKCMHFFQGLAPSTRRSYASGQKRFIEFCQQLEQVLQGIKRFQGVVKRERLPITDQLMMVIVKSLDLHNFDHCMFWVACSLAYFGFLRASEFTVPSSSKFSPSVHLQVKDLAVDASLDPTCLQVFIKASKTDPFRNGATLHIGKGSPPLCALHAVLSYLSVPRCYDSLSNHYLIMVDAHSKWPELIGPMKTTTTEATANAMCNIFARYGLPKQILSDNGPPFQSAEYEEFLRQNGIRKILVSTYHPSSNGLAEQFVQTFKHSLESSASDPSCTLQQRIQIFLLSYRSTQHATTGPSLAILFLQRELHTSLSSETGPRHLCHPPANKDEDAL</sequence>
<dbReference type="Pfam" id="PF00665">
    <property type="entry name" value="rve"/>
    <property type="match status" value="1"/>
</dbReference>
<dbReference type="GO" id="GO:0015074">
    <property type="term" value="P:DNA integration"/>
    <property type="evidence" value="ECO:0007669"/>
    <property type="project" value="InterPro"/>
</dbReference>
<feature type="region of interest" description="Disordered" evidence="1">
    <location>
        <begin position="752"/>
        <end position="771"/>
    </location>
</feature>
<protein>
    <submittedName>
        <fullName evidence="3">Uncharacterized protein K02A2.6</fullName>
    </submittedName>
</protein>
<dbReference type="PROSITE" id="PS50994">
    <property type="entry name" value="INTEGRASE"/>
    <property type="match status" value="1"/>
</dbReference>
<dbReference type="SUPFAM" id="SSF53098">
    <property type="entry name" value="Ribonuclease H-like"/>
    <property type="match status" value="1"/>
</dbReference>
<dbReference type="InterPro" id="IPR012337">
    <property type="entry name" value="RNaseH-like_sf"/>
</dbReference>
<gene>
    <name evidence="3" type="primary">K02A2.6</name>
    <name evidence="3" type="ORF">AWC38_SpisGene14154</name>
</gene>
<dbReference type="EMBL" id="LSMT01000280">
    <property type="protein sequence ID" value="PFX21347.1"/>
    <property type="molecule type" value="Genomic_DNA"/>
</dbReference>
<reference evidence="4" key="1">
    <citation type="journal article" date="2017" name="bioRxiv">
        <title>Comparative analysis of the genomes of Stylophora pistillata and Acropora digitifera provides evidence for extensive differences between species of corals.</title>
        <authorList>
            <person name="Voolstra C.R."/>
            <person name="Li Y."/>
            <person name="Liew Y.J."/>
            <person name="Baumgarten S."/>
            <person name="Zoccola D."/>
            <person name="Flot J.-F."/>
            <person name="Tambutte S."/>
            <person name="Allemand D."/>
            <person name="Aranda M."/>
        </authorList>
    </citation>
    <scope>NUCLEOTIDE SEQUENCE [LARGE SCALE GENOMIC DNA]</scope>
</reference>
<dbReference type="AlphaFoldDB" id="A0A2B4RYE5"/>
<dbReference type="InterPro" id="IPR036397">
    <property type="entry name" value="RNaseH_sf"/>
</dbReference>
<feature type="compositionally biased region" description="Low complexity" evidence="1">
    <location>
        <begin position="75"/>
        <end position="90"/>
    </location>
</feature>
<dbReference type="GO" id="GO:0003676">
    <property type="term" value="F:nucleic acid binding"/>
    <property type="evidence" value="ECO:0007669"/>
    <property type="project" value="InterPro"/>
</dbReference>
<evidence type="ECO:0000313" key="4">
    <source>
        <dbReference type="Proteomes" id="UP000225706"/>
    </source>
</evidence>
<proteinExistence type="predicted"/>
<dbReference type="Gene3D" id="3.30.420.10">
    <property type="entry name" value="Ribonuclease H-like superfamily/Ribonuclease H"/>
    <property type="match status" value="1"/>
</dbReference>
<feature type="region of interest" description="Disordered" evidence="1">
    <location>
        <begin position="74"/>
        <end position="96"/>
    </location>
</feature>
<name>A0A2B4RYE5_STYPI</name>
<dbReference type="OrthoDB" id="5982225at2759"/>
<dbReference type="InterPro" id="IPR043128">
    <property type="entry name" value="Rev_trsase/Diguanyl_cyclase"/>
</dbReference>
<evidence type="ECO:0000313" key="3">
    <source>
        <dbReference type="EMBL" id="PFX21347.1"/>
    </source>
</evidence>
<dbReference type="InterPro" id="IPR050951">
    <property type="entry name" value="Retrovirus_Pol_polyprotein"/>
</dbReference>
<dbReference type="InterPro" id="IPR043502">
    <property type="entry name" value="DNA/RNA_pol_sf"/>
</dbReference>
<dbReference type="Gene3D" id="3.10.10.10">
    <property type="entry name" value="HIV Type 1 Reverse Transcriptase, subunit A, domain 1"/>
    <property type="match status" value="1"/>
</dbReference>
<organism evidence="3 4">
    <name type="scientific">Stylophora pistillata</name>
    <name type="common">Smooth cauliflower coral</name>
    <dbReference type="NCBI Taxonomy" id="50429"/>
    <lineage>
        <taxon>Eukaryota</taxon>
        <taxon>Metazoa</taxon>
        <taxon>Cnidaria</taxon>
        <taxon>Anthozoa</taxon>
        <taxon>Hexacorallia</taxon>
        <taxon>Scleractinia</taxon>
        <taxon>Astrocoeniina</taxon>
        <taxon>Pocilloporidae</taxon>
        <taxon>Stylophora</taxon>
    </lineage>
</organism>
<dbReference type="Proteomes" id="UP000225706">
    <property type="component" value="Unassembled WGS sequence"/>
</dbReference>
<dbReference type="PANTHER" id="PTHR37984">
    <property type="entry name" value="PROTEIN CBG26694"/>
    <property type="match status" value="1"/>
</dbReference>
<dbReference type="SUPFAM" id="SSF56672">
    <property type="entry name" value="DNA/RNA polymerases"/>
    <property type="match status" value="1"/>
</dbReference>
<feature type="domain" description="Integrase catalytic" evidence="2">
    <location>
        <begin position="584"/>
        <end position="745"/>
    </location>
</feature>